<proteinExistence type="predicted"/>
<dbReference type="Proteomes" id="UP000324767">
    <property type="component" value="Unassembled WGS sequence"/>
</dbReference>
<dbReference type="EMBL" id="VXIT01000009">
    <property type="protein sequence ID" value="KAA6410489.1"/>
    <property type="molecule type" value="Genomic_DNA"/>
</dbReference>
<feature type="transmembrane region" description="Helical" evidence="1">
    <location>
        <begin position="6"/>
        <end position="27"/>
    </location>
</feature>
<organism evidence="2 3">
    <name type="scientific">Lasallia pustulata</name>
    <dbReference type="NCBI Taxonomy" id="136370"/>
    <lineage>
        <taxon>Eukaryota</taxon>
        <taxon>Fungi</taxon>
        <taxon>Dikarya</taxon>
        <taxon>Ascomycota</taxon>
        <taxon>Pezizomycotina</taxon>
        <taxon>Lecanoromycetes</taxon>
        <taxon>OSLEUM clade</taxon>
        <taxon>Umbilicariomycetidae</taxon>
        <taxon>Umbilicariales</taxon>
        <taxon>Umbilicariaceae</taxon>
        <taxon>Lasallia</taxon>
    </lineage>
</organism>
<keyword evidence="1" id="KW-0812">Transmembrane</keyword>
<reference evidence="2 3" key="1">
    <citation type="submission" date="2019-09" db="EMBL/GenBank/DDBJ databases">
        <title>The hologenome of the rock-dwelling lichen Lasallia pustulata.</title>
        <authorList>
            <person name="Greshake Tzovaras B."/>
            <person name="Segers F."/>
            <person name="Bicker A."/>
            <person name="Dal Grande F."/>
            <person name="Otte J."/>
            <person name="Hankeln T."/>
            <person name="Schmitt I."/>
            <person name="Ebersberger I."/>
        </authorList>
    </citation>
    <scope>NUCLEOTIDE SEQUENCE [LARGE SCALE GENOMIC DNA]</scope>
    <source>
        <strain evidence="2">A1-1</strain>
    </source>
</reference>
<sequence>MDPVTAIGLVASITQLIGVIAKTIGYLNDVKDAPKDRSRLIHEASRLLALLTDLNYTLESADTMELWLGTVRSQGMKDVLDLLQRSMEELAKKIKPEHGIKGLGKRLLWTLDKKEILEILAKIERVKSLVGMALQRDHIRLSLAIKAAITELNTNLGELDNEVLAITDGVKELQINRKDQERREAERRLHNNSQAAVAWLSHMNFASK</sequence>
<evidence type="ECO:0000256" key="1">
    <source>
        <dbReference type="SAM" id="Phobius"/>
    </source>
</evidence>
<evidence type="ECO:0008006" key="4">
    <source>
        <dbReference type="Google" id="ProtNLM"/>
    </source>
</evidence>
<dbReference type="AlphaFoldDB" id="A0A5M8PM41"/>
<evidence type="ECO:0000313" key="3">
    <source>
        <dbReference type="Proteomes" id="UP000324767"/>
    </source>
</evidence>
<evidence type="ECO:0000313" key="2">
    <source>
        <dbReference type="EMBL" id="KAA6410489.1"/>
    </source>
</evidence>
<comment type="caution">
    <text evidence="2">The sequence shown here is derived from an EMBL/GenBank/DDBJ whole genome shotgun (WGS) entry which is preliminary data.</text>
</comment>
<keyword evidence="1" id="KW-1133">Transmembrane helix</keyword>
<dbReference type="OrthoDB" id="448455at2759"/>
<name>A0A5M8PM41_9LECA</name>
<protein>
    <recommendedName>
        <fullName evidence="4">Fungal N-terminal domain-containing protein</fullName>
    </recommendedName>
</protein>
<keyword evidence="1" id="KW-0472">Membrane</keyword>
<gene>
    <name evidence="2" type="ORF">FRX48_05911</name>
</gene>
<accession>A0A5M8PM41</accession>